<proteinExistence type="predicted"/>
<organism evidence="2 3">
    <name type="scientific">Dactylosporangium salmoneum</name>
    <dbReference type="NCBI Taxonomy" id="53361"/>
    <lineage>
        <taxon>Bacteria</taxon>
        <taxon>Bacillati</taxon>
        <taxon>Actinomycetota</taxon>
        <taxon>Actinomycetes</taxon>
        <taxon>Micromonosporales</taxon>
        <taxon>Micromonosporaceae</taxon>
        <taxon>Dactylosporangium</taxon>
    </lineage>
</organism>
<feature type="compositionally biased region" description="Basic and acidic residues" evidence="1">
    <location>
        <begin position="73"/>
        <end position="90"/>
    </location>
</feature>
<accession>A0ABN3G8M5</accession>
<comment type="caution">
    <text evidence="2">The sequence shown here is derived from an EMBL/GenBank/DDBJ whole genome shotgun (WGS) entry which is preliminary data.</text>
</comment>
<evidence type="ECO:0000313" key="3">
    <source>
        <dbReference type="Proteomes" id="UP001501444"/>
    </source>
</evidence>
<dbReference type="RefSeq" id="WP_344613288.1">
    <property type="nucleotide sequence ID" value="NZ_BAAARV010000025.1"/>
</dbReference>
<dbReference type="EMBL" id="BAAARV010000025">
    <property type="protein sequence ID" value="GAA2346535.1"/>
    <property type="molecule type" value="Genomic_DNA"/>
</dbReference>
<reference evidence="2 3" key="1">
    <citation type="journal article" date="2019" name="Int. J. Syst. Evol. Microbiol.">
        <title>The Global Catalogue of Microorganisms (GCM) 10K type strain sequencing project: providing services to taxonomists for standard genome sequencing and annotation.</title>
        <authorList>
            <consortium name="The Broad Institute Genomics Platform"/>
            <consortium name="The Broad Institute Genome Sequencing Center for Infectious Disease"/>
            <person name="Wu L."/>
            <person name="Ma J."/>
        </authorList>
    </citation>
    <scope>NUCLEOTIDE SEQUENCE [LARGE SCALE GENOMIC DNA]</scope>
    <source>
        <strain evidence="2 3">JCM 3272</strain>
    </source>
</reference>
<evidence type="ECO:0000313" key="2">
    <source>
        <dbReference type="EMBL" id="GAA2346535.1"/>
    </source>
</evidence>
<evidence type="ECO:0000256" key="1">
    <source>
        <dbReference type="SAM" id="MobiDB-lite"/>
    </source>
</evidence>
<name>A0ABN3G8M5_9ACTN</name>
<keyword evidence="3" id="KW-1185">Reference proteome</keyword>
<protein>
    <recommendedName>
        <fullName evidence="4">Secreted protein</fullName>
    </recommendedName>
</protein>
<evidence type="ECO:0008006" key="4">
    <source>
        <dbReference type="Google" id="ProtNLM"/>
    </source>
</evidence>
<feature type="region of interest" description="Disordered" evidence="1">
    <location>
        <begin position="73"/>
        <end position="99"/>
    </location>
</feature>
<dbReference type="Proteomes" id="UP001501444">
    <property type="component" value="Unassembled WGS sequence"/>
</dbReference>
<sequence length="124" mass="13580">MIPAAASAAGAVLVIGAAYFGARPFRMGRAPRLLRVVVARAVGVAPVRRSIDVKSHARGWLDLDRRTTGAGRLEARHRGDGRTTRREERKSRARRMVGVGAHRRPSWAWLALDRKPALVRGGAR</sequence>
<gene>
    <name evidence="2" type="ORF">GCM10010170_033380</name>
</gene>